<proteinExistence type="predicted"/>
<dbReference type="AlphaFoldDB" id="A0AAX2IJG6"/>
<protein>
    <recommendedName>
        <fullName evidence="4">Transmembrane protein</fullName>
    </recommendedName>
</protein>
<keyword evidence="1" id="KW-0812">Transmembrane</keyword>
<evidence type="ECO:0000256" key="1">
    <source>
        <dbReference type="SAM" id="Phobius"/>
    </source>
</evidence>
<reference evidence="2 3" key="1">
    <citation type="submission" date="2018-06" db="EMBL/GenBank/DDBJ databases">
        <authorList>
            <consortium name="Pathogen Informatics"/>
            <person name="Doyle S."/>
        </authorList>
    </citation>
    <scope>NUCLEOTIDE SEQUENCE [LARGE SCALE GENOMIC DNA]</scope>
    <source>
        <strain evidence="2 3">NCTC11212</strain>
    </source>
</reference>
<organism evidence="2 3">
    <name type="scientific">Chryseobacterium balustinum</name>
    <dbReference type="NCBI Taxonomy" id="246"/>
    <lineage>
        <taxon>Bacteria</taxon>
        <taxon>Pseudomonadati</taxon>
        <taxon>Bacteroidota</taxon>
        <taxon>Flavobacteriia</taxon>
        <taxon>Flavobacteriales</taxon>
        <taxon>Weeksellaceae</taxon>
        <taxon>Chryseobacterium group</taxon>
        <taxon>Chryseobacterium</taxon>
    </lineage>
</organism>
<comment type="caution">
    <text evidence="2">The sequence shown here is derived from an EMBL/GenBank/DDBJ whole genome shotgun (WGS) entry which is preliminary data.</text>
</comment>
<dbReference type="KEGG" id="cbp:EB354_15990"/>
<evidence type="ECO:0000313" key="2">
    <source>
        <dbReference type="EMBL" id="SQA88942.1"/>
    </source>
</evidence>
<gene>
    <name evidence="2" type="ORF">NCTC11212_01500</name>
</gene>
<evidence type="ECO:0000313" key="3">
    <source>
        <dbReference type="Proteomes" id="UP000251937"/>
    </source>
</evidence>
<dbReference type="EMBL" id="UAVR01000008">
    <property type="protein sequence ID" value="SQA88942.1"/>
    <property type="molecule type" value="Genomic_DNA"/>
</dbReference>
<keyword evidence="1" id="KW-1133">Transmembrane helix</keyword>
<evidence type="ECO:0008006" key="4">
    <source>
        <dbReference type="Google" id="ProtNLM"/>
    </source>
</evidence>
<feature type="transmembrane region" description="Helical" evidence="1">
    <location>
        <begin position="9"/>
        <end position="25"/>
    </location>
</feature>
<sequence>MLAFIEKDLINILHFFIISMCFNFISFKDKIFHSILIFFKILYEFYLIAEINNDFTFPKNSMKIFVIQIFFIISQPINNQQCQQK</sequence>
<name>A0AAX2IJG6_9FLAO</name>
<keyword evidence="1" id="KW-0472">Membrane</keyword>
<accession>A0AAX2IJG6</accession>
<dbReference type="Proteomes" id="UP000251937">
    <property type="component" value="Unassembled WGS sequence"/>
</dbReference>